<gene>
    <name evidence="5" type="ORF">JS756_14150</name>
</gene>
<organism evidence="5 6">
    <name type="scientific">Streptomyces actuosus</name>
    <dbReference type="NCBI Taxonomy" id="1885"/>
    <lineage>
        <taxon>Bacteria</taxon>
        <taxon>Bacillati</taxon>
        <taxon>Actinomycetota</taxon>
        <taxon>Actinomycetes</taxon>
        <taxon>Kitasatosporales</taxon>
        <taxon>Streptomycetaceae</taxon>
        <taxon>Streptomyces</taxon>
    </lineage>
</organism>
<proteinExistence type="predicted"/>
<evidence type="ECO:0000259" key="4">
    <source>
        <dbReference type="Pfam" id="PF13845"/>
    </source>
</evidence>
<keyword evidence="2" id="KW-0812">Transmembrane</keyword>
<keyword evidence="2" id="KW-1133">Transmembrane helix</keyword>
<keyword evidence="6" id="KW-1185">Reference proteome</keyword>
<dbReference type="InterPro" id="IPR026004">
    <property type="entry name" value="Septum_form"/>
</dbReference>
<feature type="compositionally biased region" description="Basic and acidic residues" evidence="1">
    <location>
        <begin position="113"/>
        <end position="122"/>
    </location>
</feature>
<feature type="domain" description="DUF4190" evidence="3">
    <location>
        <begin position="208"/>
        <end position="262"/>
    </location>
</feature>
<feature type="region of interest" description="Disordered" evidence="1">
    <location>
        <begin position="526"/>
        <end position="554"/>
    </location>
</feature>
<dbReference type="Pfam" id="PF13828">
    <property type="entry name" value="DUF4190"/>
    <property type="match status" value="1"/>
</dbReference>
<evidence type="ECO:0000313" key="6">
    <source>
        <dbReference type="Proteomes" id="UP000788262"/>
    </source>
</evidence>
<evidence type="ECO:0000313" key="5">
    <source>
        <dbReference type="EMBL" id="MBN0045233.1"/>
    </source>
</evidence>
<feature type="compositionally biased region" description="Basic and acidic residues" evidence="1">
    <location>
        <begin position="531"/>
        <end position="542"/>
    </location>
</feature>
<accession>A0ABS2VQ73</accession>
<dbReference type="EMBL" id="JAFFZS010000009">
    <property type="protein sequence ID" value="MBN0045233.1"/>
    <property type="molecule type" value="Genomic_DNA"/>
</dbReference>
<sequence>MAWACQICLPRLCVSRESGASTGSAQGVLRGPGRPRTPVRDAGRHRCPVRPTVPPGRSPRFVAVPAGSGPAGSGHDPPGRGRAVGLVPVSSPVLTPGLRRCVAAPCVALHPGVRDAAPRDRPSAGVRRPPYDAASRTSVPAARAPTPSPRTHEHRSTAPVSIPPPPGPHQPPAAPGPYQAPGSYGPPYQPWTQGYSPINRPAPVNGVAIAALVLGLLCCIPALGLVLGVIALVQIRRRGERGTAMAVVGAVLSTIGLALWAAALATGAATDLWDGFREGVSVGTDSTLVEGRCYVAPGGMGDGDLYDIDEVPCAGEHDGEVFHTFTMTGGSSFPGRAAVSDAADEACSAHIGEYVMDAWAVTDDVEVFYLGPTEDTWRYGDRSVACVLGGAQEGKGLVGSLRLDATTLDGDQLAFLRAQSAVDDALGEEPEMSPRGDLKARRAWAGEVRGALSAQLTALRGHAWSTGAEGPVAAWLKDLRTARDEWARAAAATDADTFAAHCGKGWESVDADSTVGARRALGLTTTPPKWFGDHGAGERRGGEGGASAGGGLAV</sequence>
<protein>
    <submittedName>
        <fullName evidence="5">DUF4190 domain-containing protein</fullName>
    </submittedName>
</protein>
<feature type="region of interest" description="Disordered" evidence="1">
    <location>
        <begin position="113"/>
        <end position="185"/>
    </location>
</feature>
<feature type="compositionally biased region" description="Pro residues" evidence="1">
    <location>
        <begin position="161"/>
        <end position="175"/>
    </location>
</feature>
<dbReference type="InterPro" id="IPR025241">
    <property type="entry name" value="DUF4190"/>
</dbReference>
<feature type="compositionally biased region" description="Low complexity" evidence="1">
    <location>
        <begin position="136"/>
        <end position="145"/>
    </location>
</feature>
<name>A0ABS2VQ73_STRAS</name>
<feature type="transmembrane region" description="Helical" evidence="2">
    <location>
        <begin position="245"/>
        <end position="265"/>
    </location>
</feature>
<feature type="domain" description="Septum formation-related" evidence="4">
    <location>
        <begin position="291"/>
        <end position="393"/>
    </location>
</feature>
<reference evidence="5 6" key="1">
    <citation type="submission" date="2021-02" db="EMBL/GenBank/DDBJ databases">
        <title>Whole genome sequencing of Streptomyces actuosus VRA1.</title>
        <authorList>
            <person name="Sen G."/>
            <person name="Sen A."/>
        </authorList>
    </citation>
    <scope>NUCLEOTIDE SEQUENCE [LARGE SCALE GENOMIC DNA]</scope>
    <source>
        <strain evidence="5 6">VRA1</strain>
    </source>
</reference>
<feature type="compositionally biased region" description="Low complexity" evidence="1">
    <location>
        <begin position="176"/>
        <end position="185"/>
    </location>
</feature>
<evidence type="ECO:0000256" key="2">
    <source>
        <dbReference type="SAM" id="Phobius"/>
    </source>
</evidence>
<evidence type="ECO:0000256" key="1">
    <source>
        <dbReference type="SAM" id="MobiDB-lite"/>
    </source>
</evidence>
<dbReference type="Proteomes" id="UP000788262">
    <property type="component" value="Unassembled WGS sequence"/>
</dbReference>
<feature type="region of interest" description="Disordered" evidence="1">
    <location>
        <begin position="18"/>
        <end position="61"/>
    </location>
</feature>
<comment type="caution">
    <text evidence="5">The sequence shown here is derived from an EMBL/GenBank/DDBJ whole genome shotgun (WGS) entry which is preliminary data.</text>
</comment>
<feature type="transmembrane region" description="Helical" evidence="2">
    <location>
        <begin position="207"/>
        <end position="233"/>
    </location>
</feature>
<evidence type="ECO:0000259" key="3">
    <source>
        <dbReference type="Pfam" id="PF13828"/>
    </source>
</evidence>
<feature type="compositionally biased region" description="Gly residues" evidence="1">
    <location>
        <begin position="543"/>
        <end position="554"/>
    </location>
</feature>
<dbReference type="Pfam" id="PF13845">
    <property type="entry name" value="Septum_form"/>
    <property type="match status" value="1"/>
</dbReference>
<keyword evidence="2" id="KW-0472">Membrane</keyword>